<dbReference type="RefSeq" id="WP_081037628.1">
    <property type="nucleotide sequence ID" value="NZ_BLYO01000161.1"/>
</dbReference>
<sequence length="84" mass="9739">MKQTSCCKEGDSIKNLIKMKRKAAGLTQREVSERVEVTERTIISLEKGKYKPSIILAYKLAQLFHTDIETLFCLKEYLTNEQKE</sequence>
<dbReference type="InterPro" id="IPR010982">
    <property type="entry name" value="Lambda_DNA-bd_dom_sf"/>
</dbReference>
<name>A0A8H9F8F6_LACHE</name>
<dbReference type="Pfam" id="PF01381">
    <property type="entry name" value="HTH_3"/>
    <property type="match status" value="1"/>
</dbReference>
<evidence type="ECO:0000256" key="1">
    <source>
        <dbReference type="ARBA" id="ARBA00023125"/>
    </source>
</evidence>
<organism evidence="3 4">
    <name type="scientific">Lactobacillus helveticus</name>
    <name type="common">Lactobacillus suntoryeus</name>
    <dbReference type="NCBI Taxonomy" id="1587"/>
    <lineage>
        <taxon>Bacteria</taxon>
        <taxon>Bacillati</taxon>
        <taxon>Bacillota</taxon>
        <taxon>Bacilli</taxon>
        <taxon>Lactobacillales</taxon>
        <taxon>Lactobacillaceae</taxon>
        <taxon>Lactobacillus</taxon>
    </lineage>
</organism>
<dbReference type="EMBL" id="BLYO01000161">
    <property type="protein sequence ID" value="GFO99010.1"/>
    <property type="molecule type" value="Genomic_DNA"/>
</dbReference>
<dbReference type="Gene3D" id="1.10.260.40">
    <property type="entry name" value="lambda repressor-like DNA-binding domains"/>
    <property type="match status" value="1"/>
</dbReference>
<dbReference type="InterPro" id="IPR001387">
    <property type="entry name" value="Cro/C1-type_HTH"/>
</dbReference>
<protein>
    <submittedName>
        <fullName evidence="3">Transcriptional regulator</fullName>
    </submittedName>
</protein>
<feature type="domain" description="HTH cro/C1-type" evidence="2">
    <location>
        <begin position="17"/>
        <end position="71"/>
    </location>
</feature>
<keyword evidence="1" id="KW-0238">DNA-binding</keyword>
<dbReference type="AlphaFoldDB" id="A0A8H9F8F6"/>
<gene>
    <name evidence="3" type="ORF">LHEH8_07660</name>
</gene>
<evidence type="ECO:0000313" key="4">
    <source>
        <dbReference type="Proteomes" id="UP000618094"/>
    </source>
</evidence>
<dbReference type="GO" id="GO:0003677">
    <property type="term" value="F:DNA binding"/>
    <property type="evidence" value="ECO:0007669"/>
    <property type="project" value="UniProtKB-KW"/>
</dbReference>
<dbReference type="PANTHER" id="PTHR46558:SF4">
    <property type="entry name" value="DNA-BIDING PHAGE PROTEIN"/>
    <property type="match status" value="1"/>
</dbReference>
<dbReference type="SMART" id="SM00530">
    <property type="entry name" value="HTH_XRE"/>
    <property type="match status" value="1"/>
</dbReference>
<accession>A0A8H9F8F6</accession>
<dbReference type="CDD" id="cd00093">
    <property type="entry name" value="HTH_XRE"/>
    <property type="match status" value="1"/>
</dbReference>
<proteinExistence type="predicted"/>
<evidence type="ECO:0000259" key="2">
    <source>
        <dbReference type="PROSITE" id="PS50943"/>
    </source>
</evidence>
<reference evidence="3" key="1">
    <citation type="submission" date="2020-07" db="EMBL/GenBank/DDBJ databases">
        <title>Draft genome sequence of Lactobacillus helveticus strain H-8.</title>
        <authorList>
            <person name="Endo A."/>
            <person name="Maeno S."/>
            <person name="Kido Y."/>
        </authorList>
    </citation>
    <scope>NUCLEOTIDE SEQUENCE</scope>
    <source>
        <strain evidence="3">H-8</strain>
    </source>
</reference>
<evidence type="ECO:0000313" key="3">
    <source>
        <dbReference type="EMBL" id="GFO99010.1"/>
    </source>
</evidence>
<dbReference type="PANTHER" id="PTHR46558">
    <property type="entry name" value="TRACRIPTIONAL REGULATORY PROTEIN-RELATED-RELATED"/>
    <property type="match status" value="1"/>
</dbReference>
<comment type="caution">
    <text evidence="3">The sequence shown here is derived from an EMBL/GenBank/DDBJ whole genome shotgun (WGS) entry which is preliminary data.</text>
</comment>
<dbReference type="PROSITE" id="PS50943">
    <property type="entry name" value="HTH_CROC1"/>
    <property type="match status" value="1"/>
</dbReference>
<dbReference type="Proteomes" id="UP000618094">
    <property type="component" value="Unassembled WGS sequence"/>
</dbReference>
<dbReference type="SUPFAM" id="SSF47413">
    <property type="entry name" value="lambda repressor-like DNA-binding domains"/>
    <property type="match status" value="1"/>
</dbReference>